<dbReference type="Gene3D" id="3.80.10.10">
    <property type="entry name" value="Ribonuclease Inhibitor"/>
    <property type="match status" value="1"/>
</dbReference>
<organism evidence="1">
    <name type="scientific">Trepomonas sp. PC1</name>
    <dbReference type="NCBI Taxonomy" id="1076344"/>
    <lineage>
        <taxon>Eukaryota</taxon>
        <taxon>Metamonada</taxon>
        <taxon>Diplomonadida</taxon>
        <taxon>Hexamitidae</taxon>
        <taxon>Hexamitinae</taxon>
        <taxon>Trepomonas</taxon>
    </lineage>
</organism>
<evidence type="ECO:0008006" key="2">
    <source>
        <dbReference type="Google" id="ProtNLM"/>
    </source>
</evidence>
<dbReference type="InterPro" id="IPR032675">
    <property type="entry name" value="LRR_dom_sf"/>
</dbReference>
<reference evidence="1" key="1">
    <citation type="submission" date="2015-07" db="EMBL/GenBank/DDBJ databases">
        <title>Adaptation to a free-living lifestyle via gene acquisitions in the diplomonad Trepomonas sp. PC1.</title>
        <authorList>
            <person name="Xu F."/>
            <person name="Jerlstrom-Hultqvist J."/>
            <person name="Kolisko M."/>
            <person name="Simpson A.G.B."/>
            <person name="Roger A.J."/>
            <person name="Svard S.G."/>
            <person name="Andersson J.O."/>
        </authorList>
    </citation>
    <scope>NUCLEOTIDE SEQUENCE</scope>
    <source>
        <strain evidence="1">PC1</strain>
    </source>
</reference>
<gene>
    <name evidence="1" type="ORF">TPC1_30902</name>
</gene>
<dbReference type="PROSITE" id="PS51450">
    <property type="entry name" value="LRR"/>
    <property type="match status" value="1"/>
</dbReference>
<name>A0A146JY09_9EUKA</name>
<protein>
    <recommendedName>
        <fullName evidence="2">Leucine rich repeats-containing protein</fullName>
    </recommendedName>
</protein>
<dbReference type="AlphaFoldDB" id="A0A146JY09"/>
<dbReference type="InterPro" id="IPR001611">
    <property type="entry name" value="Leu-rich_rpt"/>
</dbReference>
<sequence length="453" mass="53837">DKNQLVRVQFYSKEFEVLKQLGDSPNQKHVILADTLFYINNDYNLMQYDLKLRIQNKIQEECFGVKSFCEYLVVEYQQAGSKMIKQYKFDKGKLVSTNKQIKGEMKYFENGLGYNIVDQKIFNLVTFQFQQPKKFKGFKFATKVGIHRFPDFTEAIQEQLHKFQQKANLELQTKSPHKSNFTQNKQERIKKQHNVKYQKFVDSYSSDLWGNKEKLTETLYQVEKKMIYDTWPVYNNVTIRDLRIWECQLETLYPLVFCSNLHTLGLYGNKIQSIYPLIHLKTLEQLSIRDNPLQPFNFWYFLMLESLHTLWIYSTPFVQADDSYTKLKLALKDNKMQNLDVGSGNETKTAKIDLNPEDFIHIYEDMSQCQIDVATFEQNNQLLIRNEELVQKITLLIDKEPKLNAQKYKVSFTLKKLKMHNGGIDQEKLNDLHQKMEIYVRMMMNNVQTLHMK</sequence>
<feature type="non-terminal residue" evidence="1">
    <location>
        <position position="1"/>
    </location>
</feature>
<dbReference type="SUPFAM" id="SSF52075">
    <property type="entry name" value="Outer arm dynein light chain 1"/>
    <property type="match status" value="1"/>
</dbReference>
<dbReference type="EMBL" id="GDID01007003">
    <property type="protein sequence ID" value="JAP89603.1"/>
    <property type="molecule type" value="Transcribed_RNA"/>
</dbReference>
<proteinExistence type="predicted"/>
<evidence type="ECO:0000313" key="1">
    <source>
        <dbReference type="EMBL" id="JAP89603.1"/>
    </source>
</evidence>
<accession>A0A146JY09</accession>